<dbReference type="InterPro" id="IPR036322">
    <property type="entry name" value="WD40_repeat_dom_sf"/>
</dbReference>
<proteinExistence type="predicted"/>
<dbReference type="InterPro" id="IPR011047">
    <property type="entry name" value="Quinoprotein_ADH-like_sf"/>
</dbReference>
<organism evidence="4 5">
    <name type="scientific">Bugula neritina</name>
    <name type="common">Brown bryozoan</name>
    <name type="synonym">Sertularia neritina</name>
    <dbReference type="NCBI Taxonomy" id="10212"/>
    <lineage>
        <taxon>Eukaryota</taxon>
        <taxon>Metazoa</taxon>
        <taxon>Spiralia</taxon>
        <taxon>Lophotrochozoa</taxon>
        <taxon>Bryozoa</taxon>
        <taxon>Gymnolaemata</taxon>
        <taxon>Cheilostomatida</taxon>
        <taxon>Flustrina</taxon>
        <taxon>Buguloidea</taxon>
        <taxon>Bugulidae</taxon>
        <taxon>Bugula</taxon>
    </lineage>
</organism>
<dbReference type="PANTHER" id="PTHR44464">
    <property type="entry name" value="WD REPEAT-CONTAINING PROTEIN 17"/>
    <property type="match status" value="1"/>
</dbReference>
<dbReference type="Pfam" id="PF00400">
    <property type="entry name" value="WD40"/>
    <property type="match status" value="6"/>
</dbReference>
<keyword evidence="1 3" id="KW-0853">WD repeat</keyword>
<dbReference type="InterPro" id="IPR015943">
    <property type="entry name" value="WD40/YVTN_repeat-like_dom_sf"/>
</dbReference>
<feature type="repeat" description="WD" evidence="3">
    <location>
        <begin position="600"/>
        <end position="633"/>
    </location>
</feature>
<gene>
    <name evidence="4" type="ORF">EB796_023759</name>
</gene>
<sequence>MDQPIQLALLAAGCQPWNSQVTAASGKRFAYCATSTVYIFEADEKTGQYVLHSIFAENKQRITCMCWHPSDPNLLCTTSCNGTVIIWDVEQQKVFKQIKYPRDKPVSCCFYSNCLAFATKSVAVNLWEYNSRQAVHTPPSYNCSFSSDVTIIKFCSPGESGKKHVSILDEDNEEDNGYESLVTDIQWDPHSTEYALVSRYQCGLIMMDTNNMSVLMRYSMPSRAVYVQCLAWVPAASGTFVTGDQQNGILRIWNVSKAEPLESLKIKTTGFHAMSALQRQTAGISTDSVTTRHQGGPGVTPPVLLVCTFSDGGVGLYDLSLRRWSYLREKGHTETVFDCKFSTSDATRLATASFDGSVKVWDASRPELKFECSSPGNEGILYQISWAPSNLNCIAVASAKHGMFIWNISKGKITHRYHEHGHEVCVYTVCWNQIDSTRILTGGADGYAVVRQIDEDGVVRFDHNGAAVYGCEWSPSDQSLFVTGAEDGKVRVFCQPLLGQQGNADLVCKPVRVFEGHSSKSFHVKFSPLRDGYLASGSDDSTIRIWSYGEAKCTQVLTGHKSNVRGLCWSPEIAYLLYSGSWDYSIILWDIRNGSKLCTLDGHSGDVYGLSIHKNRPFILASSSRDSTVRLWSTYQVVSSLPIAVLAKVSWSEVFATPRK</sequence>
<evidence type="ECO:0000256" key="2">
    <source>
        <dbReference type="ARBA" id="ARBA00022737"/>
    </source>
</evidence>
<keyword evidence="2" id="KW-0677">Repeat</keyword>
<dbReference type="CDD" id="cd00200">
    <property type="entry name" value="WD40"/>
    <property type="match status" value="1"/>
</dbReference>
<feature type="repeat" description="WD" evidence="3">
    <location>
        <begin position="55"/>
        <end position="97"/>
    </location>
</feature>
<dbReference type="PROSITE" id="PS50082">
    <property type="entry name" value="WD_REPEATS_2"/>
    <property type="match status" value="5"/>
</dbReference>
<dbReference type="InterPro" id="IPR020472">
    <property type="entry name" value="WD40_PAC1"/>
</dbReference>
<feature type="repeat" description="WD" evidence="3">
    <location>
        <begin position="329"/>
        <end position="371"/>
    </location>
</feature>
<dbReference type="PROSITE" id="PS50294">
    <property type="entry name" value="WD_REPEATS_REGION"/>
    <property type="match status" value="4"/>
</dbReference>
<evidence type="ECO:0000256" key="1">
    <source>
        <dbReference type="ARBA" id="ARBA00022574"/>
    </source>
</evidence>
<dbReference type="InterPro" id="IPR001680">
    <property type="entry name" value="WD40_rpt"/>
</dbReference>
<comment type="caution">
    <text evidence="4">The sequence shown here is derived from an EMBL/GenBank/DDBJ whole genome shotgun (WGS) entry which is preliminary data.</text>
</comment>
<dbReference type="InterPro" id="IPR019775">
    <property type="entry name" value="WD40_repeat_CS"/>
</dbReference>
<dbReference type="Proteomes" id="UP000593567">
    <property type="component" value="Unassembled WGS sequence"/>
</dbReference>
<evidence type="ECO:0000313" key="5">
    <source>
        <dbReference type="Proteomes" id="UP000593567"/>
    </source>
</evidence>
<dbReference type="SMART" id="SM00320">
    <property type="entry name" value="WD40"/>
    <property type="match status" value="9"/>
</dbReference>
<dbReference type="Gene3D" id="2.130.10.10">
    <property type="entry name" value="YVTN repeat-like/Quinoprotein amine dehydrogenase"/>
    <property type="match status" value="3"/>
</dbReference>
<dbReference type="EMBL" id="VXIV02003350">
    <property type="protein sequence ID" value="KAF6017949.1"/>
    <property type="molecule type" value="Genomic_DNA"/>
</dbReference>
<dbReference type="OrthoDB" id="2161379at2759"/>
<feature type="repeat" description="WD" evidence="3">
    <location>
        <begin position="557"/>
        <end position="599"/>
    </location>
</feature>
<evidence type="ECO:0000256" key="3">
    <source>
        <dbReference type="PROSITE-ProRule" id="PRU00221"/>
    </source>
</evidence>
<dbReference type="SUPFAM" id="SSF50998">
    <property type="entry name" value="Quinoprotein alcohol dehydrogenase-like"/>
    <property type="match status" value="1"/>
</dbReference>
<reference evidence="4" key="1">
    <citation type="submission" date="2020-06" db="EMBL/GenBank/DDBJ databases">
        <title>Draft genome of Bugula neritina, a colonial animal packing powerful symbionts and potential medicines.</title>
        <authorList>
            <person name="Rayko M."/>
        </authorList>
    </citation>
    <scope>NUCLEOTIDE SEQUENCE [LARGE SCALE GENOMIC DNA]</scope>
    <source>
        <strain evidence="4">Kwan_BN1</strain>
    </source>
</reference>
<feature type="repeat" description="WD" evidence="3">
    <location>
        <begin position="514"/>
        <end position="556"/>
    </location>
</feature>
<dbReference type="PROSITE" id="PS00678">
    <property type="entry name" value="WD_REPEATS_1"/>
    <property type="match status" value="2"/>
</dbReference>
<dbReference type="AlphaFoldDB" id="A0A7J7IVL8"/>
<accession>A0A7J7IVL8</accession>
<evidence type="ECO:0000313" key="4">
    <source>
        <dbReference type="EMBL" id="KAF6017949.1"/>
    </source>
</evidence>
<dbReference type="PRINTS" id="PR00320">
    <property type="entry name" value="GPROTEINBRPT"/>
</dbReference>
<keyword evidence="5" id="KW-1185">Reference proteome</keyword>
<protein>
    <submittedName>
        <fullName evidence="4">WDR17</fullName>
    </submittedName>
</protein>
<dbReference type="PANTHER" id="PTHR44464:SF1">
    <property type="entry name" value="WD REPEAT-CONTAINING PROTEIN 17"/>
    <property type="match status" value="1"/>
</dbReference>
<dbReference type="SUPFAM" id="SSF50978">
    <property type="entry name" value="WD40 repeat-like"/>
    <property type="match status" value="1"/>
</dbReference>
<name>A0A7J7IVL8_BUGNE</name>